<evidence type="ECO:0000256" key="5">
    <source>
        <dbReference type="ARBA" id="ARBA00022691"/>
    </source>
</evidence>
<dbReference type="GO" id="GO:0032259">
    <property type="term" value="P:methylation"/>
    <property type="evidence" value="ECO:0007669"/>
    <property type="project" value="UniProtKB-KW"/>
</dbReference>
<dbReference type="InterPro" id="IPR006366">
    <property type="entry name" value="CobA/CysG_C"/>
</dbReference>
<dbReference type="GO" id="GO:0004851">
    <property type="term" value="F:uroporphyrin-III C-methyltransferase activity"/>
    <property type="evidence" value="ECO:0007669"/>
    <property type="project" value="UniProtKB-EC"/>
</dbReference>
<dbReference type="PANTHER" id="PTHR45790">
    <property type="entry name" value="SIROHEME SYNTHASE-RELATED"/>
    <property type="match status" value="1"/>
</dbReference>
<dbReference type="Pfam" id="PF00590">
    <property type="entry name" value="TP_methylase"/>
    <property type="match status" value="1"/>
</dbReference>
<dbReference type="InterPro" id="IPR050161">
    <property type="entry name" value="Siro_Cobalamin_biosynth"/>
</dbReference>
<dbReference type="Gene3D" id="3.40.1010.10">
    <property type="entry name" value="Cobalt-precorrin-4 Transmethylase, Domain 1"/>
    <property type="match status" value="1"/>
</dbReference>
<evidence type="ECO:0000256" key="1">
    <source>
        <dbReference type="ARBA" id="ARBA00005879"/>
    </source>
</evidence>
<protein>
    <recommendedName>
        <fullName evidence="2">uroporphyrinogen-III C-methyltransferase</fullName>
        <ecNumber evidence="2">2.1.1.107</ecNumber>
    </recommendedName>
</protein>
<dbReference type="InterPro" id="IPR000878">
    <property type="entry name" value="4pyrrol_Mease"/>
</dbReference>
<dbReference type="CDD" id="cd11642">
    <property type="entry name" value="SUMT"/>
    <property type="match status" value="1"/>
</dbReference>
<dbReference type="AlphaFoldDB" id="A0A1M5SG56"/>
<proteinExistence type="inferred from homology"/>
<keyword evidence="3 8" id="KW-0489">Methyltransferase</keyword>
<evidence type="ECO:0000259" key="9">
    <source>
        <dbReference type="Pfam" id="PF00590"/>
    </source>
</evidence>
<comment type="similarity">
    <text evidence="1 8">Belongs to the precorrin methyltransferase family.</text>
</comment>
<dbReference type="InterPro" id="IPR014777">
    <property type="entry name" value="4pyrrole_Mease_sub1"/>
</dbReference>
<name>A0A1M5SG56_9RHOB</name>
<evidence type="ECO:0000256" key="7">
    <source>
        <dbReference type="ARBA" id="ARBA00025705"/>
    </source>
</evidence>
<dbReference type="Proteomes" id="UP000184221">
    <property type="component" value="Unassembled WGS sequence"/>
</dbReference>
<dbReference type="EMBL" id="FQXC01000002">
    <property type="protein sequence ID" value="SHH37445.1"/>
    <property type="molecule type" value="Genomic_DNA"/>
</dbReference>
<dbReference type="InterPro" id="IPR003043">
    <property type="entry name" value="Uropor_MeTrfase_CS"/>
</dbReference>
<dbReference type="RefSeq" id="WP_084066179.1">
    <property type="nucleotide sequence ID" value="NZ_FQXC01000002.1"/>
</dbReference>
<dbReference type="NCBIfam" id="NF004790">
    <property type="entry name" value="PRK06136.1"/>
    <property type="match status" value="1"/>
</dbReference>
<gene>
    <name evidence="10" type="ORF">SAMN05443551_2120</name>
</gene>
<evidence type="ECO:0000256" key="3">
    <source>
        <dbReference type="ARBA" id="ARBA00022603"/>
    </source>
</evidence>
<keyword evidence="6" id="KW-0627">Porphyrin biosynthesis</keyword>
<dbReference type="OrthoDB" id="9815856at2"/>
<evidence type="ECO:0000313" key="11">
    <source>
        <dbReference type="Proteomes" id="UP000184221"/>
    </source>
</evidence>
<evidence type="ECO:0000256" key="4">
    <source>
        <dbReference type="ARBA" id="ARBA00022679"/>
    </source>
</evidence>
<organism evidence="10 11">
    <name type="scientific">Marivita hallyeonensis</name>
    <dbReference type="NCBI Taxonomy" id="996342"/>
    <lineage>
        <taxon>Bacteria</taxon>
        <taxon>Pseudomonadati</taxon>
        <taxon>Pseudomonadota</taxon>
        <taxon>Alphaproteobacteria</taxon>
        <taxon>Rhodobacterales</taxon>
        <taxon>Roseobacteraceae</taxon>
        <taxon>Marivita</taxon>
    </lineage>
</organism>
<feature type="domain" description="Tetrapyrrole methylase" evidence="9">
    <location>
        <begin position="52"/>
        <end position="260"/>
    </location>
</feature>
<dbReference type="InterPro" id="IPR035996">
    <property type="entry name" value="4pyrrol_Methylase_sf"/>
</dbReference>
<dbReference type="Gene3D" id="3.30.950.10">
    <property type="entry name" value="Methyltransferase, Cobalt-precorrin-4 Transmethylase, Domain 2"/>
    <property type="match status" value="1"/>
</dbReference>
<reference evidence="10 11" key="1">
    <citation type="submission" date="2016-11" db="EMBL/GenBank/DDBJ databases">
        <authorList>
            <person name="Jaros S."/>
            <person name="Januszkiewicz K."/>
            <person name="Wedrychowicz H."/>
        </authorList>
    </citation>
    <scope>NUCLEOTIDE SEQUENCE [LARGE SCALE GENOMIC DNA]</scope>
    <source>
        <strain evidence="10 11">DSM 29431</strain>
    </source>
</reference>
<sequence>MMRFPLSAPIARGGPIRLPNILRRVFGQSETPVFSNDKTVAPTSGVPHRAHIALVGAGPGAKDLLTLRAVERIQQADVVFYDRLVGQDVIALARKDAECVFVGKHVGAHAWPQDRINAVIVSEALKGRRVVRLKSGDPGIFGRAGEELAAARAEGIPVEIVPGVTSASAAAASLGQSLTERGIADTLILTTGMSREGDPLPQSARFAGPGTTTALYMSVRQSARISAALLARGLPQDAPVHIVVDASKRTERRYTATAATFADTLASKRIIGCAMILVTWPSANSGNVTSAAEPAAALA</sequence>
<dbReference type="PROSITE" id="PS00839">
    <property type="entry name" value="SUMT_1"/>
    <property type="match status" value="1"/>
</dbReference>
<dbReference type="InterPro" id="IPR014776">
    <property type="entry name" value="4pyrrole_Mease_sub2"/>
</dbReference>
<comment type="pathway">
    <text evidence="7">Porphyrin-containing compound metabolism; siroheme biosynthesis; precorrin-2 from uroporphyrinogen III: step 1/1.</text>
</comment>
<dbReference type="FunFam" id="3.40.1010.10:FF:000001">
    <property type="entry name" value="Siroheme synthase"/>
    <property type="match status" value="1"/>
</dbReference>
<keyword evidence="5" id="KW-0949">S-adenosyl-L-methionine</keyword>
<evidence type="ECO:0000256" key="2">
    <source>
        <dbReference type="ARBA" id="ARBA00012162"/>
    </source>
</evidence>
<evidence type="ECO:0000256" key="8">
    <source>
        <dbReference type="RuleBase" id="RU003960"/>
    </source>
</evidence>
<evidence type="ECO:0000256" key="6">
    <source>
        <dbReference type="ARBA" id="ARBA00023244"/>
    </source>
</evidence>
<keyword evidence="11" id="KW-1185">Reference proteome</keyword>
<dbReference type="PROSITE" id="PS00840">
    <property type="entry name" value="SUMT_2"/>
    <property type="match status" value="1"/>
</dbReference>
<keyword evidence="4 8" id="KW-0808">Transferase</keyword>
<dbReference type="NCBIfam" id="TIGR01469">
    <property type="entry name" value="cobA_cysG_Cterm"/>
    <property type="match status" value="1"/>
</dbReference>
<evidence type="ECO:0000313" key="10">
    <source>
        <dbReference type="EMBL" id="SHH37445.1"/>
    </source>
</evidence>
<dbReference type="STRING" id="996342.SAMN05443551_2120"/>
<dbReference type="UniPathway" id="UPA00262">
    <property type="reaction ID" value="UER00211"/>
</dbReference>
<dbReference type="GO" id="GO:0019354">
    <property type="term" value="P:siroheme biosynthetic process"/>
    <property type="evidence" value="ECO:0007669"/>
    <property type="project" value="UniProtKB-UniPathway"/>
</dbReference>
<accession>A0A1M5SG56</accession>
<dbReference type="PANTHER" id="PTHR45790:SF3">
    <property type="entry name" value="S-ADENOSYL-L-METHIONINE-DEPENDENT UROPORPHYRINOGEN III METHYLTRANSFERASE, CHLOROPLASTIC"/>
    <property type="match status" value="1"/>
</dbReference>
<dbReference type="EC" id="2.1.1.107" evidence="2"/>
<dbReference type="SUPFAM" id="SSF53790">
    <property type="entry name" value="Tetrapyrrole methylase"/>
    <property type="match status" value="1"/>
</dbReference>